<dbReference type="SUPFAM" id="SSF48403">
    <property type="entry name" value="Ankyrin repeat"/>
    <property type="match status" value="1"/>
</dbReference>
<dbReference type="EMBL" id="MU857714">
    <property type="protein sequence ID" value="KAK4245042.1"/>
    <property type="molecule type" value="Genomic_DNA"/>
</dbReference>
<keyword evidence="4" id="KW-1185">Reference proteome</keyword>
<proteinExistence type="predicted"/>
<evidence type="ECO:0000259" key="2">
    <source>
        <dbReference type="Pfam" id="PF24883"/>
    </source>
</evidence>
<evidence type="ECO:0000313" key="4">
    <source>
        <dbReference type="Proteomes" id="UP001303647"/>
    </source>
</evidence>
<dbReference type="PANTHER" id="PTHR10039:SF10">
    <property type="entry name" value="NACHT DOMAIN-CONTAINING PROTEIN"/>
    <property type="match status" value="1"/>
</dbReference>
<organism evidence="3 4">
    <name type="scientific">Corynascus novoguineensis</name>
    <dbReference type="NCBI Taxonomy" id="1126955"/>
    <lineage>
        <taxon>Eukaryota</taxon>
        <taxon>Fungi</taxon>
        <taxon>Dikarya</taxon>
        <taxon>Ascomycota</taxon>
        <taxon>Pezizomycotina</taxon>
        <taxon>Sordariomycetes</taxon>
        <taxon>Sordariomycetidae</taxon>
        <taxon>Sordariales</taxon>
        <taxon>Chaetomiaceae</taxon>
        <taxon>Corynascus</taxon>
    </lineage>
</organism>
<dbReference type="SUPFAM" id="SSF52540">
    <property type="entry name" value="P-loop containing nucleoside triphosphate hydrolases"/>
    <property type="match status" value="1"/>
</dbReference>
<keyword evidence="1" id="KW-0677">Repeat</keyword>
<reference evidence="3" key="2">
    <citation type="submission" date="2023-05" db="EMBL/GenBank/DDBJ databases">
        <authorList>
            <consortium name="Lawrence Berkeley National Laboratory"/>
            <person name="Steindorff A."/>
            <person name="Hensen N."/>
            <person name="Bonometti L."/>
            <person name="Westerberg I."/>
            <person name="Brannstrom I.O."/>
            <person name="Guillou S."/>
            <person name="Cros-Aarteil S."/>
            <person name="Calhoun S."/>
            <person name="Haridas S."/>
            <person name="Kuo A."/>
            <person name="Mondo S."/>
            <person name="Pangilinan J."/>
            <person name="Riley R."/>
            <person name="Labutti K."/>
            <person name="Andreopoulos B."/>
            <person name="Lipzen A."/>
            <person name="Chen C."/>
            <person name="Yanf M."/>
            <person name="Daum C."/>
            <person name="Ng V."/>
            <person name="Clum A."/>
            <person name="Ohm R."/>
            <person name="Martin F."/>
            <person name="Silar P."/>
            <person name="Natvig D."/>
            <person name="Lalanne C."/>
            <person name="Gautier V."/>
            <person name="Ament-Velasquez S.L."/>
            <person name="Kruys A."/>
            <person name="Hutchinson M.I."/>
            <person name="Powell A.J."/>
            <person name="Barry K."/>
            <person name="Miller A.N."/>
            <person name="Grigoriev I.V."/>
            <person name="Debuchy R."/>
            <person name="Gladieux P."/>
            <person name="Thoren M.H."/>
            <person name="Johannesson H."/>
        </authorList>
    </citation>
    <scope>NUCLEOTIDE SEQUENCE</scope>
    <source>
        <strain evidence="3">CBS 359.72</strain>
    </source>
</reference>
<gene>
    <name evidence="3" type="ORF">C7999DRAFT_16746</name>
</gene>
<dbReference type="InterPro" id="IPR056884">
    <property type="entry name" value="NPHP3-like_N"/>
</dbReference>
<sequence length="1137" mass="127312">MELTTEQKACENGIVSCKDTPQVTVTVTEAAPNVEADTKDLPESAYQKALASFSGDQKEKLTRQATIRDLFQQLNESDHTHQEHSLLRRGLKRVKPYLERLNATIDFISPFASMEPAAGTALGLVKGTASVAIAICGCFEDMTKEIVDFLEQIPAIDRCSSVVRGGGSLPEALVNVYKDLLQFYLTTIALFESSHFAMGVALEILKPQVADIVSSFKSHVAVLSGFLEKESFASIQEIKDEQVDALIRDVLERNTQYYESSYHNELQNRTDDACNWLTSDDAYCCWLLSRDLNVLALFGDMGSGKTMTTAFVADSLAKMERPLCAYYCKDEHELTKLGNIYRSILFQFVKQSYEIKVRFAKWYKETAPKMRGNPTEHDAKLRELLYHIISSSKKPVFLVLDALDECKPQARKQLFSLFQELLKNEAPLKVFVSSRYSSVIEANLPSGFRPIELRPSRERDRVIATYLVEQTELPHRLQQMVVEELTTRAYGSAIWLRIAVRYIEETFIASPRGLENALAQLPSSTGLVELYGKLFSKICNGIPENETVLQLALDILAVARRPLTSSELAYAVFTINPVGEDPETLAKLHELAQSVDIITLVRPFITTIAGKGQSQPRLRLVHQSLKELVLTAPPSEWCLTRAITRRKKGERTAELDANLLQRCIKYLLFEECGEKKLFRGSGRNAEEAGIFTIGNVFDDEADVEVPTGTTTPNSRQSSDFSPSDLGFGSFFAYAAAYWTSHFSDVSPERRPSAQQLVPLCCKDSQLLENWVGQWRRPSCSYLPEFDFPEVMERLDPLAITAMFGPAASVTDMFTSDLDSSILTRDSVWTAIKHLIKRGNISLIKSLVQDKALQPILCRCKFLHTAISTARWQSDDAVTRDWEKIFEFVIGQLREDLINRGNSMLRLAAQNGCLVLIKKLFDAGAQDAKLHQAMLTPDAKHLHENTFFNRHQSIGEAAFWGRADVVRFLCEQPGLEAHLRYMNQTGDTVFHQAVQRPNEEVLRTLIQHWPEGVNIPNHGGDTPLVVLLFSNSKSSEARTIKFVRLLLHEGKADAKAREDGGGFSPLCTAVRGGYTSLLRVLVVEGGADVLEAVGIDEATGRPFLKKGVDTWEEEKEREQMLKVLCSLLPLAVSVEYLG</sequence>
<accession>A0AAN7HGX8</accession>
<dbReference type="AlphaFoldDB" id="A0AAN7HGX8"/>
<dbReference type="Proteomes" id="UP001303647">
    <property type="component" value="Unassembled WGS sequence"/>
</dbReference>
<dbReference type="InterPro" id="IPR036770">
    <property type="entry name" value="Ankyrin_rpt-contain_sf"/>
</dbReference>
<dbReference type="InterPro" id="IPR002110">
    <property type="entry name" value="Ankyrin_rpt"/>
</dbReference>
<feature type="domain" description="Nephrocystin 3-like N-terminal" evidence="2">
    <location>
        <begin position="273"/>
        <end position="435"/>
    </location>
</feature>
<reference evidence="3" key="1">
    <citation type="journal article" date="2023" name="Mol. Phylogenet. Evol.">
        <title>Genome-scale phylogeny and comparative genomics of the fungal order Sordariales.</title>
        <authorList>
            <person name="Hensen N."/>
            <person name="Bonometti L."/>
            <person name="Westerberg I."/>
            <person name="Brannstrom I.O."/>
            <person name="Guillou S."/>
            <person name="Cros-Aarteil S."/>
            <person name="Calhoun S."/>
            <person name="Haridas S."/>
            <person name="Kuo A."/>
            <person name="Mondo S."/>
            <person name="Pangilinan J."/>
            <person name="Riley R."/>
            <person name="LaButti K."/>
            <person name="Andreopoulos B."/>
            <person name="Lipzen A."/>
            <person name="Chen C."/>
            <person name="Yan M."/>
            <person name="Daum C."/>
            <person name="Ng V."/>
            <person name="Clum A."/>
            <person name="Steindorff A."/>
            <person name="Ohm R.A."/>
            <person name="Martin F."/>
            <person name="Silar P."/>
            <person name="Natvig D.O."/>
            <person name="Lalanne C."/>
            <person name="Gautier V."/>
            <person name="Ament-Velasquez S.L."/>
            <person name="Kruys A."/>
            <person name="Hutchinson M.I."/>
            <person name="Powell A.J."/>
            <person name="Barry K."/>
            <person name="Miller A.N."/>
            <person name="Grigoriev I.V."/>
            <person name="Debuchy R."/>
            <person name="Gladieux P."/>
            <person name="Hiltunen Thoren M."/>
            <person name="Johannesson H."/>
        </authorList>
    </citation>
    <scope>NUCLEOTIDE SEQUENCE</scope>
    <source>
        <strain evidence="3">CBS 359.72</strain>
    </source>
</reference>
<evidence type="ECO:0000313" key="3">
    <source>
        <dbReference type="EMBL" id="KAK4245042.1"/>
    </source>
</evidence>
<dbReference type="SMART" id="SM00248">
    <property type="entry name" value="ANK"/>
    <property type="match status" value="5"/>
</dbReference>
<dbReference type="InterPro" id="IPR027417">
    <property type="entry name" value="P-loop_NTPase"/>
</dbReference>
<dbReference type="Gene3D" id="3.40.50.300">
    <property type="entry name" value="P-loop containing nucleotide triphosphate hydrolases"/>
    <property type="match status" value="1"/>
</dbReference>
<dbReference type="Pfam" id="PF24883">
    <property type="entry name" value="NPHP3_N"/>
    <property type="match status" value="1"/>
</dbReference>
<dbReference type="PANTHER" id="PTHR10039">
    <property type="entry name" value="AMELOGENIN"/>
    <property type="match status" value="1"/>
</dbReference>
<name>A0AAN7HGX8_9PEZI</name>
<protein>
    <recommendedName>
        <fullName evidence="2">Nephrocystin 3-like N-terminal domain-containing protein</fullName>
    </recommendedName>
</protein>
<evidence type="ECO:0000256" key="1">
    <source>
        <dbReference type="ARBA" id="ARBA00022737"/>
    </source>
</evidence>
<comment type="caution">
    <text evidence="3">The sequence shown here is derived from an EMBL/GenBank/DDBJ whole genome shotgun (WGS) entry which is preliminary data.</text>
</comment>
<dbReference type="Gene3D" id="1.25.40.20">
    <property type="entry name" value="Ankyrin repeat-containing domain"/>
    <property type="match status" value="2"/>
</dbReference>